<keyword evidence="2" id="KW-1185">Reference proteome</keyword>
<evidence type="ECO:0000313" key="2">
    <source>
        <dbReference type="Proteomes" id="UP001597075"/>
    </source>
</evidence>
<dbReference type="AlphaFoldDB" id="A0ABD6CUU7"/>
<evidence type="ECO:0008006" key="3">
    <source>
        <dbReference type="Google" id="ProtNLM"/>
    </source>
</evidence>
<protein>
    <recommendedName>
        <fullName evidence="3">Small CPxCG-related zinc finger protein</fullName>
    </recommendedName>
</protein>
<dbReference type="Proteomes" id="UP001597075">
    <property type="component" value="Unassembled WGS sequence"/>
</dbReference>
<proteinExistence type="predicted"/>
<sequence>MVENPFSCESCSDNDAVFWVYERYEAADGVGAVEEEAPLCRECIEGVGPNHLEKAYANYEFRIDPVAEAFGMSTVRRSDEDSREE</sequence>
<dbReference type="RefSeq" id="WP_256406601.1">
    <property type="nucleotide sequence ID" value="NZ_CP187152.1"/>
</dbReference>
<name>A0ABD6CUU7_9EURY</name>
<accession>A0ABD6CUU7</accession>
<comment type="caution">
    <text evidence="1">The sequence shown here is derived from an EMBL/GenBank/DDBJ whole genome shotgun (WGS) entry which is preliminary data.</text>
</comment>
<dbReference type="EMBL" id="JBHUDL010000005">
    <property type="protein sequence ID" value="MFD1632914.1"/>
    <property type="molecule type" value="Genomic_DNA"/>
</dbReference>
<gene>
    <name evidence="1" type="ORF">ACFSBJ_04070</name>
</gene>
<organism evidence="1 2">
    <name type="scientific">Haloplanus ruber</name>
    <dbReference type="NCBI Taxonomy" id="869892"/>
    <lineage>
        <taxon>Archaea</taxon>
        <taxon>Methanobacteriati</taxon>
        <taxon>Methanobacteriota</taxon>
        <taxon>Stenosarchaea group</taxon>
        <taxon>Halobacteria</taxon>
        <taxon>Halobacteriales</taxon>
        <taxon>Haloferacaceae</taxon>
        <taxon>Haloplanus</taxon>
    </lineage>
</organism>
<evidence type="ECO:0000313" key="1">
    <source>
        <dbReference type="EMBL" id="MFD1632914.1"/>
    </source>
</evidence>
<reference evidence="1 2" key="1">
    <citation type="journal article" date="2019" name="Int. J. Syst. Evol. Microbiol.">
        <title>The Global Catalogue of Microorganisms (GCM) 10K type strain sequencing project: providing services to taxonomists for standard genome sequencing and annotation.</title>
        <authorList>
            <consortium name="The Broad Institute Genomics Platform"/>
            <consortium name="The Broad Institute Genome Sequencing Center for Infectious Disease"/>
            <person name="Wu L."/>
            <person name="Ma J."/>
        </authorList>
    </citation>
    <scope>NUCLEOTIDE SEQUENCE [LARGE SCALE GENOMIC DNA]</scope>
    <source>
        <strain evidence="1 2">CGMCC 1.10594</strain>
    </source>
</reference>